<keyword evidence="7" id="KW-1185">Reference proteome</keyword>
<gene>
    <name evidence="6" type="ORF">SteCoe_27761</name>
</gene>
<dbReference type="EMBL" id="MPUH01000815">
    <property type="protein sequence ID" value="OMJ73537.1"/>
    <property type="molecule type" value="Genomic_DNA"/>
</dbReference>
<dbReference type="PROSITE" id="PS51203">
    <property type="entry name" value="CS"/>
    <property type="match status" value="1"/>
</dbReference>
<dbReference type="SUPFAM" id="SSF48452">
    <property type="entry name" value="TPR-like"/>
    <property type="match status" value="1"/>
</dbReference>
<evidence type="ECO:0008006" key="8">
    <source>
        <dbReference type="Google" id="ProtNLM"/>
    </source>
</evidence>
<keyword evidence="2" id="KW-0802">TPR repeat</keyword>
<organism evidence="6 7">
    <name type="scientific">Stentor coeruleus</name>
    <dbReference type="NCBI Taxonomy" id="5963"/>
    <lineage>
        <taxon>Eukaryota</taxon>
        <taxon>Sar</taxon>
        <taxon>Alveolata</taxon>
        <taxon>Ciliophora</taxon>
        <taxon>Postciliodesmatophora</taxon>
        <taxon>Heterotrichea</taxon>
        <taxon>Heterotrichida</taxon>
        <taxon>Stentoridae</taxon>
        <taxon>Stentor</taxon>
    </lineage>
</organism>
<feature type="region of interest" description="Disordered" evidence="3">
    <location>
        <begin position="280"/>
        <end position="310"/>
    </location>
</feature>
<dbReference type="GO" id="GO:0051087">
    <property type="term" value="F:protein-folding chaperone binding"/>
    <property type="evidence" value="ECO:0007669"/>
    <property type="project" value="InterPro"/>
</dbReference>
<feature type="repeat" description="TPR" evidence="2">
    <location>
        <begin position="34"/>
        <end position="67"/>
    </location>
</feature>
<reference evidence="6 7" key="1">
    <citation type="submission" date="2016-11" db="EMBL/GenBank/DDBJ databases">
        <title>The macronuclear genome of Stentor coeruleus: a giant cell with tiny introns.</title>
        <authorList>
            <person name="Slabodnick M."/>
            <person name="Ruby J.G."/>
            <person name="Reiff S.B."/>
            <person name="Swart E.C."/>
            <person name="Gosai S."/>
            <person name="Prabakaran S."/>
            <person name="Witkowska E."/>
            <person name="Larue G.E."/>
            <person name="Fisher S."/>
            <person name="Freeman R.M."/>
            <person name="Gunawardena J."/>
            <person name="Chu W."/>
            <person name="Stover N.A."/>
            <person name="Gregory B.D."/>
            <person name="Nowacki M."/>
            <person name="Derisi J."/>
            <person name="Roy S.W."/>
            <person name="Marshall W.F."/>
            <person name="Sood P."/>
        </authorList>
    </citation>
    <scope>NUCLEOTIDE SEQUENCE [LARGE SCALE GENOMIC DNA]</scope>
    <source>
        <strain evidence="6">WM001</strain>
    </source>
</reference>
<dbReference type="Gene3D" id="2.60.40.790">
    <property type="match status" value="1"/>
</dbReference>
<dbReference type="Gene3D" id="1.25.40.10">
    <property type="entry name" value="Tetratricopeptide repeat domain"/>
    <property type="match status" value="1"/>
</dbReference>
<feature type="compositionally biased region" description="Basic and acidic residues" evidence="3">
    <location>
        <begin position="285"/>
        <end position="300"/>
    </location>
</feature>
<comment type="similarity">
    <text evidence="1">Belongs to the SGT1 family.</text>
</comment>
<sequence length="310" mass="35390">MESLHKAHSLFVADLYSEAEPLYEEASKTPETAAEALTSLAYINIKQGRFGPAIAQSEQAIQINPNNYLPYLRKAQALFYDQHFSAAQELFLHCNSLKEASASSWIQKCESELKHSMTKEVYTWFQSNEDVHLIFFVKTNSAEDVKLEINSDFVSIKAKTVTGSEFLSSVKLSMNIDPVRSKFTVMPNKVEVVLKKIEVVNWHTLEPVKAEEIRPSYPTSSKKPKDWSKIDRELEEELKKEKPEGEAALNELFKQIYDNSDEDTRRAMIKSYQTSGGTVLSTNWKEVKEKDYEGRDRPDPPKGQAWAKPN</sequence>
<evidence type="ECO:0000256" key="2">
    <source>
        <dbReference type="PROSITE-ProRule" id="PRU00339"/>
    </source>
</evidence>
<evidence type="ECO:0000256" key="1">
    <source>
        <dbReference type="ARBA" id="ARBA00008509"/>
    </source>
</evidence>
<dbReference type="InterPro" id="IPR008978">
    <property type="entry name" value="HSP20-like_chaperone"/>
</dbReference>
<dbReference type="PROSITE" id="PS51048">
    <property type="entry name" value="SGS"/>
    <property type="match status" value="1"/>
</dbReference>
<accession>A0A1R2B9W1</accession>
<evidence type="ECO:0000313" key="6">
    <source>
        <dbReference type="EMBL" id="OMJ73537.1"/>
    </source>
</evidence>
<evidence type="ECO:0000259" key="4">
    <source>
        <dbReference type="PROSITE" id="PS51048"/>
    </source>
</evidence>
<dbReference type="PROSITE" id="PS50005">
    <property type="entry name" value="TPR"/>
    <property type="match status" value="1"/>
</dbReference>
<feature type="domain" description="CS" evidence="5">
    <location>
        <begin position="117"/>
        <end position="206"/>
    </location>
</feature>
<dbReference type="InterPro" id="IPR044563">
    <property type="entry name" value="Sgt1-like"/>
</dbReference>
<dbReference type="OrthoDB" id="1898560at2759"/>
<protein>
    <recommendedName>
        <fullName evidence="8">SGS domain-containing protein</fullName>
    </recommendedName>
</protein>
<name>A0A1R2B9W1_9CILI</name>
<evidence type="ECO:0000259" key="5">
    <source>
        <dbReference type="PROSITE" id="PS51203"/>
    </source>
</evidence>
<evidence type="ECO:0000256" key="3">
    <source>
        <dbReference type="SAM" id="MobiDB-lite"/>
    </source>
</evidence>
<dbReference type="InterPro" id="IPR011990">
    <property type="entry name" value="TPR-like_helical_dom_sf"/>
</dbReference>
<evidence type="ECO:0000313" key="7">
    <source>
        <dbReference type="Proteomes" id="UP000187209"/>
    </source>
</evidence>
<dbReference type="PANTHER" id="PTHR45862">
    <property type="entry name" value="PROTEIN SGT1 HOMOLOG"/>
    <property type="match status" value="1"/>
</dbReference>
<dbReference type="Proteomes" id="UP000187209">
    <property type="component" value="Unassembled WGS sequence"/>
</dbReference>
<comment type="caution">
    <text evidence="6">The sequence shown here is derived from an EMBL/GenBank/DDBJ whole genome shotgun (WGS) entry which is preliminary data.</text>
</comment>
<proteinExistence type="inferred from homology"/>
<feature type="domain" description="SGS" evidence="4">
    <location>
        <begin position="216"/>
        <end position="308"/>
    </location>
</feature>
<dbReference type="AlphaFoldDB" id="A0A1R2B9W1"/>
<dbReference type="InterPro" id="IPR007052">
    <property type="entry name" value="CS_dom"/>
</dbReference>
<dbReference type="CDD" id="cd06466">
    <property type="entry name" value="p23_CS_SGT1_like"/>
    <property type="match status" value="1"/>
</dbReference>
<dbReference type="SUPFAM" id="SSF49764">
    <property type="entry name" value="HSP20-like chaperones"/>
    <property type="match status" value="1"/>
</dbReference>
<dbReference type="InterPro" id="IPR019734">
    <property type="entry name" value="TPR_rpt"/>
</dbReference>
<dbReference type="Pfam" id="PF05002">
    <property type="entry name" value="SGS"/>
    <property type="match status" value="1"/>
</dbReference>
<dbReference type="Pfam" id="PF04969">
    <property type="entry name" value="CS"/>
    <property type="match status" value="1"/>
</dbReference>
<dbReference type="InterPro" id="IPR007699">
    <property type="entry name" value="SGS_dom"/>
</dbReference>